<evidence type="ECO:0000256" key="2">
    <source>
        <dbReference type="SAM" id="Phobius"/>
    </source>
</evidence>
<reference evidence="4" key="1">
    <citation type="journal article" date="2019" name="Int. J. Syst. Evol. Microbiol.">
        <title>The Global Catalogue of Microorganisms (GCM) 10K type strain sequencing project: providing services to taxonomists for standard genome sequencing and annotation.</title>
        <authorList>
            <consortium name="The Broad Institute Genomics Platform"/>
            <consortium name="The Broad Institute Genome Sequencing Center for Infectious Disease"/>
            <person name="Wu L."/>
            <person name="Ma J."/>
        </authorList>
    </citation>
    <scope>NUCLEOTIDE SEQUENCE [LARGE SCALE GENOMIC DNA]</scope>
    <source>
        <strain evidence="4">JCM 18304</strain>
    </source>
</reference>
<keyword evidence="2" id="KW-1133">Transmembrane helix</keyword>
<name>A0ABP9RHY5_9ACTN</name>
<evidence type="ECO:0000313" key="3">
    <source>
        <dbReference type="EMBL" id="GAA5177759.1"/>
    </source>
</evidence>
<dbReference type="RefSeq" id="WP_345625320.1">
    <property type="nucleotide sequence ID" value="NZ_BAABJQ010000001.1"/>
</dbReference>
<gene>
    <name evidence="3" type="ORF">GCM10023322_03240</name>
</gene>
<comment type="caution">
    <text evidence="3">The sequence shown here is derived from an EMBL/GenBank/DDBJ whole genome shotgun (WGS) entry which is preliminary data.</text>
</comment>
<feature type="compositionally biased region" description="Pro residues" evidence="1">
    <location>
        <begin position="12"/>
        <end position="21"/>
    </location>
</feature>
<sequence>MTLDDQPRYVPYLPPPPPPPPDPRRRRVMVAVCSAWALVLLVGGVWYARHGKPSVREQTTIAQAQSTVDRAIGLVVDAAGAGVVPAITGYDRLDSCEITPVRSGERYDREVWLATAPGTESALLNRIAAGLPRAYRPGVARPATTGTPAPRLAADAGDYVEITGSVDRAGLVQVTAGTGCRPLGQRPAADPTATPGAADRAPVEPVLRQLGVAAAHWSIHQLPCGLRTVEAVGAPTATLDSLPTPAKPPVVDRDDVYADPSGLLVRADGDQVTVTFTAGACRS</sequence>
<evidence type="ECO:0000313" key="4">
    <source>
        <dbReference type="Proteomes" id="UP001501570"/>
    </source>
</evidence>
<dbReference type="Proteomes" id="UP001501570">
    <property type="component" value="Unassembled WGS sequence"/>
</dbReference>
<feature type="transmembrane region" description="Helical" evidence="2">
    <location>
        <begin position="28"/>
        <end position="48"/>
    </location>
</feature>
<protein>
    <recommendedName>
        <fullName evidence="5">DUF2993 domain-containing protein</fullName>
    </recommendedName>
</protein>
<evidence type="ECO:0000256" key="1">
    <source>
        <dbReference type="SAM" id="MobiDB-lite"/>
    </source>
</evidence>
<evidence type="ECO:0008006" key="5">
    <source>
        <dbReference type="Google" id="ProtNLM"/>
    </source>
</evidence>
<accession>A0ABP9RHY5</accession>
<proteinExistence type="predicted"/>
<organism evidence="3 4">
    <name type="scientific">Rugosimonospora acidiphila</name>
    <dbReference type="NCBI Taxonomy" id="556531"/>
    <lineage>
        <taxon>Bacteria</taxon>
        <taxon>Bacillati</taxon>
        <taxon>Actinomycetota</taxon>
        <taxon>Actinomycetes</taxon>
        <taxon>Micromonosporales</taxon>
        <taxon>Micromonosporaceae</taxon>
        <taxon>Rugosimonospora</taxon>
    </lineage>
</organism>
<keyword evidence="2" id="KW-0472">Membrane</keyword>
<keyword evidence="2" id="KW-0812">Transmembrane</keyword>
<keyword evidence="4" id="KW-1185">Reference proteome</keyword>
<dbReference type="EMBL" id="BAABJQ010000001">
    <property type="protein sequence ID" value="GAA5177759.1"/>
    <property type="molecule type" value="Genomic_DNA"/>
</dbReference>
<feature type="region of interest" description="Disordered" evidence="1">
    <location>
        <begin position="1"/>
        <end position="24"/>
    </location>
</feature>